<comment type="similarity">
    <text evidence="1">Belongs to the IucA/IucC family.</text>
</comment>
<dbReference type="InterPro" id="IPR037455">
    <property type="entry name" value="LucA/IucC-like"/>
</dbReference>
<name>A0ABQ4SGN9_9HYPH</name>
<proteinExistence type="inferred from homology"/>
<gene>
    <name evidence="4" type="primary">iucA</name>
    <name evidence="4" type="ORF">GMJLKIPL_4333</name>
</gene>
<evidence type="ECO:0000313" key="5">
    <source>
        <dbReference type="Proteomes" id="UP001055153"/>
    </source>
</evidence>
<dbReference type="EMBL" id="BPQQ01000055">
    <property type="protein sequence ID" value="GJE02385.1"/>
    <property type="molecule type" value="Genomic_DNA"/>
</dbReference>
<dbReference type="PANTHER" id="PTHR34384:SF5">
    <property type="entry name" value="L-2,3-DIAMINOPROPANOATE--CITRATE LIGASE"/>
    <property type="match status" value="1"/>
</dbReference>
<dbReference type="Gene3D" id="1.10.510.40">
    <property type="match status" value="1"/>
</dbReference>
<keyword evidence="5" id="KW-1185">Reference proteome</keyword>
<dbReference type="Pfam" id="PF04183">
    <property type="entry name" value="IucA_IucC"/>
    <property type="match status" value="1"/>
</dbReference>
<reference evidence="4" key="2">
    <citation type="submission" date="2021-08" db="EMBL/GenBank/DDBJ databases">
        <authorList>
            <person name="Tani A."/>
            <person name="Ola A."/>
            <person name="Ogura Y."/>
            <person name="Katsura K."/>
            <person name="Hayashi T."/>
        </authorList>
    </citation>
    <scope>NUCLEOTIDE SEQUENCE</scope>
    <source>
        <strain evidence="4">DSM 17168</strain>
    </source>
</reference>
<protein>
    <submittedName>
        <fullName evidence="4">N(2)-citryl-N(6)-acetyl-N(6)-hydroxylysine synthase</fullName>
    </submittedName>
</protein>
<feature type="domain" description="Aerobactin siderophore biosynthesis IucA/IucC N-terminal" evidence="2">
    <location>
        <begin position="147"/>
        <end position="381"/>
    </location>
</feature>
<dbReference type="PANTHER" id="PTHR34384">
    <property type="entry name" value="L-2,3-DIAMINOPROPANOATE--CITRATE LIGASE"/>
    <property type="match status" value="1"/>
</dbReference>
<comment type="caution">
    <text evidence="4">The sequence shown here is derived from an EMBL/GenBank/DDBJ whole genome shotgun (WGS) entry which is preliminary data.</text>
</comment>
<feature type="domain" description="Aerobactin siderophore biosynthesis IucA/IucC-like C-terminal" evidence="3">
    <location>
        <begin position="412"/>
        <end position="572"/>
    </location>
</feature>
<evidence type="ECO:0000313" key="4">
    <source>
        <dbReference type="EMBL" id="GJE02385.1"/>
    </source>
</evidence>
<reference evidence="4" key="1">
    <citation type="journal article" date="2021" name="Front. Microbiol.">
        <title>Comprehensive Comparative Genomics and Phenotyping of Methylobacterium Species.</title>
        <authorList>
            <person name="Alessa O."/>
            <person name="Ogura Y."/>
            <person name="Fujitani Y."/>
            <person name="Takami H."/>
            <person name="Hayashi T."/>
            <person name="Sahin N."/>
            <person name="Tani A."/>
        </authorList>
    </citation>
    <scope>NUCLEOTIDE SEQUENCE</scope>
    <source>
        <strain evidence="4">DSM 17168</strain>
    </source>
</reference>
<organism evidence="4 5">
    <name type="scientific">Methylobacterium isbiliense</name>
    <dbReference type="NCBI Taxonomy" id="315478"/>
    <lineage>
        <taxon>Bacteria</taxon>
        <taxon>Pseudomonadati</taxon>
        <taxon>Pseudomonadota</taxon>
        <taxon>Alphaproteobacteria</taxon>
        <taxon>Hyphomicrobiales</taxon>
        <taxon>Methylobacteriaceae</taxon>
        <taxon>Methylobacterium</taxon>
    </lineage>
</organism>
<dbReference type="InterPro" id="IPR007310">
    <property type="entry name" value="Aerobactin_biosyn_IucA/IucC_N"/>
</dbReference>
<dbReference type="Proteomes" id="UP001055153">
    <property type="component" value="Unassembled WGS sequence"/>
</dbReference>
<dbReference type="Pfam" id="PF06276">
    <property type="entry name" value="FhuF"/>
    <property type="match status" value="1"/>
</dbReference>
<sequence>MEMMHDRSYDDADRVATRAFLNSLMREWTGWSLHRQGDGEGEDAPLTARFPLAARGSAVEVEVAHLSRVGLHGFRLPLRERRPGLAARPLRLPEFAAMVAAEPAVAGGQAGAGLTFLRRVLDSLDETAGFLAQGVLSGGVFAERDPSFLEGEQALRFGHAVHPTPRSRDEFTRADARRFAPEYGGGFPLRWWSAVPRCVAQGASRTRSAAALTRALAAEDPAIPARLLDAADGRVLLPMHPWQAARLALDPEIAALMREGLVVDHGEAGAPWSATSSLRSLYAPQAAFMLKVSLSLRLTNSARLIKPAEGERGLVVDRLLAGTVGERIAARFPRFHVLGEPAFLMLRRADGAPLAQTMVVLRDNPFRGGDAPACVLAALCEIDPDGRESGLSRLVRRIAAREGEAPAAVAPRWFRRFLDAAAAPLLVLQADEGLLFGAHQQNLVVGLSEGWPDRVYFRDCQGTGYVREFLPALRAAAPGLDFEAGHLFGSHEAARIMGYYLVVNSLFAVIGALAQADLATEGDLVGLLRRFLEEIAAQPLRDRTCLDHLLAGRTLDSKGNFMICLRNIDENTQVTDPLAAYVPLANPIAGC</sequence>
<evidence type="ECO:0000259" key="3">
    <source>
        <dbReference type="Pfam" id="PF06276"/>
    </source>
</evidence>
<evidence type="ECO:0000256" key="1">
    <source>
        <dbReference type="ARBA" id="ARBA00007832"/>
    </source>
</evidence>
<accession>A0ABQ4SGN9</accession>
<evidence type="ECO:0000259" key="2">
    <source>
        <dbReference type="Pfam" id="PF04183"/>
    </source>
</evidence>
<dbReference type="InterPro" id="IPR022770">
    <property type="entry name" value="IucA/IucC-like_C"/>
</dbReference>